<keyword evidence="3" id="KW-1185">Reference proteome</keyword>
<evidence type="ECO:0000313" key="2">
    <source>
        <dbReference type="EMBL" id="KAF9467646.1"/>
    </source>
</evidence>
<dbReference type="OrthoDB" id="439917at2759"/>
<dbReference type="Proteomes" id="UP000807353">
    <property type="component" value="Unassembled WGS sequence"/>
</dbReference>
<dbReference type="PANTHER" id="PTHR35192">
    <property type="entry name" value="PROTEIN, PUTATIVE-RELATED"/>
    <property type="match status" value="1"/>
</dbReference>
<dbReference type="EMBL" id="MU150236">
    <property type="protein sequence ID" value="KAF9467646.1"/>
    <property type="molecule type" value="Genomic_DNA"/>
</dbReference>
<proteinExistence type="predicted"/>
<comment type="caution">
    <text evidence="2">The sequence shown here is derived from an EMBL/GenBank/DDBJ whole genome shotgun (WGS) entry which is preliminary data.</text>
</comment>
<feature type="domain" description="Protein CPL1-like" evidence="1">
    <location>
        <begin position="141"/>
        <end position="205"/>
    </location>
</feature>
<organism evidence="2 3">
    <name type="scientific">Collybia nuda</name>
    <dbReference type="NCBI Taxonomy" id="64659"/>
    <lineage>
        <taxon>Eukaryota</taxon>
        <taxon>Fungi</taxon>
        <taxon>Dikarya</taxon>
        <taxon>Basidiomycota</taxon>
        <taxon>Agaricomycotina</taxon>
        <taxon>Agaricomycetes</taxon>
        <taxon>Agaricomycetidae</taxon>
        <taxon>Agaricales</taxon>
        <taxon>Tricholomatineae</taxon>
        <taxon>Clitocybaceae</taxon>
        <taxon>Collybia</taxon>
    </lineage>
</organism>
<dbReference type="PANTHER" id="PTHR35192:SF2">
    <property type="entry name" value="APPLE DOMAIN-CONTAINING PROTEIN"/>
    <property type="match status" value="1"/>
</dbReference>
<sequence>MTQNWHSPDACICISNLPLFVSTNVVAITGSALVGRAKVIAILTDMIKSCDKQETCYYPPHSVPVCKYGSPCGFTCKDGYTPYPSGPHPTQCVCNKPYTECNGKCGFYYACPSGHVKRDTHKGCQQGLTACGVLGRNAKSWECVNTQDDLESCGGCIIPLHLGQEEGVDCTAIPGISDVSCVRGRCDVHRCMPGYEISSTGDSCVYIEDTDPVFLAAQYGLEHSPLV</sequence>
<dbReference type="InterPro" id="IPR038955">
    <property type="entry name" value="PriA/CPL1_fungi"/>
</dbReference>
<dbReference type="InterPro" id="IPR048661">
    <property type="entry name" value="CPL1-like"/>
</dbReference>
<dbReference type="Pfam" id="PF21671">
    <property type="entry name" value="CPL1-like"/>
    <property type="match status" value="1"/>
</dbReference>
<reference evidence="2" key="1">
    <citation type="submission" date="2020-11" db="EMBL/GenBank/DDBJ databases">
        <authorList>
            <consortium name="DOE Joint Genome Institute"/>
            <person name="Ahrendt S."/>
            <person name="Riley R."/>
            <person name="Andreopoulos W."/>
            <person name="Labutti K."/>
            <person name="Pangilinan J."/>
            <person name="Ruiz-Duenas F.J."/>
            <person name="Barrasa J.M."/>
            <person name="Sanchez-Garcia M."/>
            <person name="Camarero S."/>
            <person name="Miyauchi S."/>
            <person name="Serrano A."/>
            <person name="Linde D."/>
            <person name="Babiker R."/>
            <person name="Drula E."/>
            <person name="Ayuso-Fernandez I."/>
            <person name="Pacheco R."/>
            <person name="Padilla G."/>
            <person name="Ferreira P."/>
            <person name="Barriuso J."/>
            <person name="Kellner H."/>
            <person name="Castanera R."/>
            <person name="Alfaro M."/>
            <person name="Ramirez L."/>
            <person name="Pisabarro A.G."/>
            <person name="Kuo A."/>
            <person name="Tritt A."/>
            <person name="Lipzen A."/>
            <person name="He G."/>
            <person name="Yan M."/>
            <person name="Ng V."/>
            <person name="Cullen D."/>
            <person name="Martin F."/>
            <person name="Rosso M.-N."/>
            <person name="Henrissat B."/>
            <person name="Hibbett D."/>
            <person name="Martinez A.T."/>
            <person name="Grigoriev I.V."/>
        </authorList>
    </citation>
    <scope>NUCLEOTIDE SEQUENCE</scope>
    <source>
        <strain evidence="2">CBS 247.69</strain>
    </source>
</reference>
<gene>
    <name evidence="2" type="ORF">BDZ94DRAFT_1155707</name>
</gene>
<accession>A0A9P6CIH8</accession>
<dbReference type="AlphaFoldDB" id="A0A9P6CIH8"/>
<evidence type="ECO:0000259" key="1">
    <source>
        <dbReference type="Pfam" id="PF21671"/>
    </source>
</evidence>
<evidence type="ECO:0000313" key="3">
    <source>
        <dbReference type="Proteomes" id="UP000807353"/>
    </source>
</evidence>
<name>A0A9P6CIH8_9AGAR</name>
<protein>
    <recommendedName>
        <fullName evidence="1">Protein CPL1-like domain-containing protein</fullName>
    </recommendedName>
</protein>